<comment type="caution">
    <text evidence="2">The sequence shown here is derived from an EMBL/GenBank/DDBJ whole genome shotgun (WGS) entry which is preliminary data.</text>
</comment>
<proteinExistence type="predicted"/>
<evidence type="ECO:0000313" key="3">
    <source>
        <dbReference type="Proteomes" id="UP000186601"/>
    </source>
</evidence>
<dbReference type="Gene3D" id="1.10.472.10">
    <property type="entry name" value="Cyclin-like"/>
    <property type="match status" value="1"/>
</dbReference>
<dbReference type="SUPFAM" id="SSF47954">
    <property type="entry name" value="Cyclin-like"/>
    <property type="match status" value="1"/>
</dbReference>
<dbReference type="InterPro" id="IPR043198">
    <property type="entry name" value="Cyclin/Ssn8"/>
</dbReference>
<dbReference type="PANTHER" id="PTHR10026">
    <property type="entry name" value="CYCLIN"/>
    <property type="match status" value="1"/>
</dbReference>
<feature type="compositionally biased region" description="Basic residues" evidence="1">
    <location>
        <begin position="160"/>
        <end position="171"/>
    </location>
</feature>
<reference evidence="2 3" key="1">
    <citation type="submission" date="2018-02" db="EMBL/GenBank/DDBJ databases">
        <title>Genome sequence of the basidiomycete white-rot fungus Phlebia centrifuga.</title>
        <authorList>
            <person name="Granchi Z."/>
            <person name="Peng M."/>
            <person name="de Vries R.P."/>
            <person name="Hilden K."/>
            <person name="Makela M.R."/>
            <person name="Grigoriev I."/>
            <person name="Riley R."/>
        </authorList>
    </citation>
    <scope>NUCLEOTIDE SEQUENCE [LARGE SCALE GENOMIC DNA]</scope>
    <source>
        <strain evidence="2 3">FBCC195</strain>
    </source>
</reference>
<keyword evidence="3" id="KW-1185">Reference proteome</keyword>
<dbReference type="AlphaFoldDB" id="A0A2R6NLJ6"/>
<feature type="region of interest" description="Disordered" evidence="1">
    <location>
        <begin position="136"/>
        <end position="171"/>
    </location>
</feature>
<dbReference type="InterPro" id="IPR036915">
    <property type="entry name" value="Cyclin-like_sf"/>
</dbReference>
<dbReference type="Proteomes" id="UP000186601">
    <property type="component" value="Unassembled WGS sequence"/>
</dbReference>
<gene>
    <name evidence="2" type="ORF">PHLCEN_2v11249</name>
</gene>
<organism evidence="2 3">
    <name type="scientific">Hermanssonia centrifuga</name>
    <dbReference type="NCBI Taxonomy" id="98765"/>
    <lineage>
        <taxon>Eukaryota</taxon>
        <taxon>Fungi</taxon>
        <taxon>Dikarya</taxon>
        <taxon>Basidiomycota</taxon>
        <taxon>Agaricomycotina</taxon>
        <taxon>Agaricomycetes</taxon>
        <taxon>Polyporales</taxon>
        <taxon>Meruliaceae</taxon>
        <taxon>Hermanssonia</taxon>
    </lineage>
</organism>
<evidence type="ECO:0000256" key="1">
    <source>
        <dbReference type="SAM" id="MobiDB-lite"/>
    </source>
</evidence>
<feature type="compositionally biased region" description="Basic and acidic residues" evidence="1">
    <location>
        <begin position="306"/>
        <end position="318"/>
    </location>
</feature>
<accession>A0A2R6NLJ6</accession>
<protein>
    <submittedName>
        <fullName evidence="2">Uncharacterized protein</fullName>
    </submittedName>
</protein>
<evidence type="ECO:0000313" key="2">
    <source>
        <dbReference type="EMBL" id="PSR72882.1"/>
    </source>
</evidence>
<dbReference type="GO" id="GO:0006357">
    <property type="term" value="P:regulation of transcription by RNA polymerase II"/>
    <property type="evidence" value="ECO:0007669"/>
    <property type="project" value="InterPro"/>
</dbReference>
<sequence length="318" mass="34778">MSNPSDDEYGIKSFPSDNSKLAEMEFYLVDDLECDLIAFHPYRTLMTLCGKEGSSVSHDTEAGELGAGVQDGPRYWGTGEGKLELQESALQMAWFIINDTYRSDLCLIYPPHLIAIAAIYLTLVFHESTHESLKSAQSSSQTQVLSQSHGAQPQAGNIRRSSRSSSSHHKKPAQDLIGFMAGLNVNMEVIACIAQEILSLYTLWERYKEDSNDASARSYATEQPPTFPTLKRSVTGAMRSASVLSGGTSSSRAATPGQDPGGHRQTHRMPERPAVVTPAILTQLLLGMRETRMADMAHPASGRPLAYDKRLERTQAAG</sequence>
<dbReference type="GO" id="GO:0016538">
    <property type="term" value="F:cyclin-dependent protein serine/threonine kinase regulator activity"/>
    <property type="evidence" value="ECO:0007669"/>
    <property type="project" value="InterPro"/>
</dbReference>
<dbReference type="STRING" id="98765.A0A2R6NLJ6"/>
<feature type="region of interest" description="Disordered" evidence="1">
    <location>
        <begin position="241"/>
        <end position="274"/>
    </location>
</feature>
<dbReference type="OrthoDB" id="10266018at2759"/>
<dbReference type="CDD" id="cd20514">
    <property type="entry name" value="CYCLIN_CCNC_rpt2"/>
    <property type="match status" value="1"/>
</dbReference>
<name>A0A2R6NLJ6_9APHY</name>
<feature type="compositionally biased region" description="Low complexity" evidence="1">
    <location>
        <begin position="241"/>
        <end position="253"/>
    </location>
</feature>
<feature type="region of interest" description="Disordered" evidence="1">
    <location>
        <begin position="299"/>
        <end position="318"/>
    </location>
</feature>
<feature type="compositionally biased region" description="Low complexity" evidence="1">
    <location>
        <begin position="136"/>
        <end position="148"/>
    </location>
</feature>
<dbReference type="EMBL" id="MLYV02001126">
    <property type="protein sequence ID" value="PSR72882.1"/>
    <property type="molecule type" value="Genomic_DNA"/>
</dbReference>